<dbReference type="EMBL" id="JARKIE010000103">
    <property type="protein sequence ID" value="KAJ7684009.1"/>
    <property type="molecule type" value="Genomic_DNA"/>
</dbReference>
<comment type="caution">
    <text evidence="2">The sequence shown here is derived from an EMBL/GenBank/DDBJ whole genome shotgun (WGS) entry which is preliminary data.</text>
</comment>
<evidence type="ECO:0000256" key="1">
    <source>
        <dbReference type="SAM" id="Phobius"/>
    </source>
</evidence>
<reference evidence="2" key="1">
    <citation type="submission" date="2023-03" db="EMBL/GenBank/DDBJ databases">
        <title>Massive genome expansion in bonnet fungi (Mycena s.s.) driven by repeated elements and novel gene families across ecological guilds.</title>
        <authorList>
            <consortium name="Lawrence Berkeley National Laboratory"/>
            <person name="Harder C.B."/>
            <person name="Miyauchi S."/>
            <person name="Viragh M."/>
            <person name="Kuo A."/>
            <person name="Thoen E."/>
            <person name="Andreopoulos B."/>
            <person name="Lu D."/>
            <person name="Skrede I."/>
            <person name="Drula E."/>
            <person name="Henrissat B."/>
            <person name="Morin E."/>
            <person name="Kohler A."/>
            <person name="Barry K."/>
            <person name="LaButti K."/>
            <person name="Morin E."/>
            <person name="Salamov A."/>
            <person name="Lipzen A."/>
            <person name="Mereny Z."/>
            <person name="Hegedus B."/>
            <person name="Baldrian P."/>
            <person name="Stursova M."/>
            <person name="Weitz H."/>
            <person name="Taylor A."/>
            <person name="Grigoriev I.V."/>
            <person name="Nagy L.G."/>
            <person name="Martin F."/>
            <person name="Kauserud H."/>
        </authorList>
    </citation>
    <scope>NUCLEOTIDE SEQUENCE</scope>
    <source>
        <strain evidence="2">CBHHK067</strain>
    </source>
</reference>
<organism evidence="2 3">
    <name type="scientific">Mycena rosella</name>
    <name type="common">Pink bonnet</name>
    <name type="synonym">Agaricus rosellus</name>
    <dbReference type="NCBI Taxonomy" id="1033263"/>
    <lineage>
        <taxon>Eukaryota</taxon>
        <taxon>Fungi</taxon>
        <taxon>Dikarya</taxon>
        <taxon>Basidiomycota</taxon>
        <taxon>Agaricomycotina</taxon>
        <taxon>Agaricomycetes</taxon>
        <taxon>Agaricomycetidae</taxon>
        <taxon>Agaricales</taxon>
        <taxon>Marasmiineae</taxon>
        <taxon>Mycenaceae</taxon>
        <taxon>Mycena</taxon>
    </lineage>
</organism>
<dbReference type="AlphaFoldDB" id="A0AAD7D8R8"/>
<gene>
    <name evidence="2" type="ORF">B0H17DRAFT_1073245</name>
</gene>
<keyword evidence="3" id="KW-1185">Reference proteome</keyword>
<evidence type="ECO:0000313" key="3">
    <source>
        <dbReference type="Proteomes" id="UP001221757"/>
    </source>
</evidence>
<proteinExistence type="predicted"/>
<dbReference type="Proteomes" id="UP001221757">
    <property type="component" value="Unassembled WGS sequence"/>
</dbReference>
<protein>
    <submittedName>
        <fullName evidence="2">Uncharacterized protein</fullName>
    </submittedName>
</protein>
<feature type="transmembrane region" description="Helical" evidence="1">
    <location>
        <begin position="56"/>
        <end position="73"/>
    </location>
</feature>
<evidence type="ECO:0000313" key="2">
    <source>
        <dbReference type="EMBL" id="KAJ7684009.1"/>
    </source>
</evidence>
<accession>A0AAD7D8R8</accession>
<keyword evidence="1" id="KW-1133">Transmembrane helix</keyword>
<name>A0AAD7D8R8_MYCRO</name>
<feature type="transmembrane region" description="Helical" evidence="1">
    <location>
        <begin position="30"/>
        <end position="49"/>
    </location>
</feature>
<sequence>MPPLSGTGWDDSATLEDGSAVVADSETLDFFFFFTGSVVSVGEISAVAISWIPTSAWCFLFFFFRSLVAATSVTSTAEISTGSVASMLPLASFCFSFFLFFSTEANWTSESPVKIEGFTLPPDSSPCFFCLFFCALASPTSSSPS</sequence>
<keyword evidence="1" id="KW-0472">Membrane</keyword>
<keyword evidence="1" id="KW-0812">Transmembrane</keyword>
<feature type="transmembrane region" description="Helical" evidence="1">
    <location>
        <begin position="79"/>
        <end position="101"/>
    </location>
</feature>